<dbReference type="Proteomes" id="UP001295469">
    <property type="component" value="Chromosome C06"/>
</dbReference>
<feature type="compositionally biased region" description="Basic and acidic residues" evidence="1">
    <location>
        <begin position="1"/>
        <end position="10"/>
    </location>
</feature>
<dbReference type="InterPro" id="IPR025476">
    <property type="entry name" value="Helitron_helicase-like"/>
</dbReference>
<evidence type="ECO:0000313" key="5">
    <source>
        <dbReference type="Proteomes" id="UP000028999"/>
    </source>
</evidence>
<reference evidence="4" key="2">
    <citation type="submission" date="2014-06" db="EMBL/GenBank/DDBJ databases">
        <authorList>
            <person name="Genoscope - CEA"/>
        </authorList>
    </citation>
    <scope>NUCLEOTIDE SEQUENCE</scope>
</reference>
<dbReference type="EMBL" id="HG994370">
    <property type="protein sequence ID" value="CAF2053833.1"/>
    <property type="molecule type" value="Genomic_DNA"/>
</dbReference>
<dbReference type="STRING" id="3708.A0A078FHY2"/>
<dbReference type="Pfam" id="PF14214">
    <property type="entry name" value="Helitron_like_N"/>
    <property type="match status" value="1"/>
</dbReference>
<feature type="domain" description="Helitron helicase-like" evidence="2">
    <location>
        <begin position="2"/>
        <end position="123"/>
    </location>
</feature>
<dbReference type="Proteomes" id="UP000028999">
    <property type="component" value="Unassembled WGS sequence"/>
</dbReference>
<dbReference type="PANTHER" id="PTHR45786:SF66">
    <property type="entry name" value="HOOK MOTIF PROTEIN, PUTATIVE-RELATED"/>
    <property type="match status" value="1"/>
</dbReference>
<organism evidence="4 5">
    <name type="scientific">Brassica napus</name>
    <name type="common">Rape</name>
    <dbReference type="NCBI Taxonomy" id="3708"/>
    <lineage>
        <taxon>Eukaryota</taxon>
        <taxon>Viridiplantae</taxon>
        <taxon>Streptophyta</taxon>
        <taxon>Embryophyta</taxon>
        <taxon>Tracheophyta</taxon>
        <taxon>Spermatophyta</taxon>
        <taxon>Magnoliopsida</taxon>
        <taxon>eudicotyledons</taxon>
        <taxon>Gunneridae</taxon>
        <taxon>Pentapetalae</taxon>
        <taxon>rosids</taxon>
        <taxon>malvids</taxon>
        <taxon>Brassicales</taxon>
        <taxon>Brassicaceae</taxon>
        <taxon>Brassiceae</taxon>
        <taxon>Brassica</taxon>
    </lineage>
</organism>
<reference evidence="4 5" key="1">
    <citation type="journal article" date="2014" name="Science">
        <title>Plant genetics. Early allopolyploid evolution in the post-Neolithic Brassica napus oilseed genome.</title>
        <authorList>
            <person name="Chalhoub B."/>
            <person name="Denoeud F."/>
            <person name="Liu S."/>
            <person name="Parkin I.A."/>
            <person name="Tang H."/>
            <person name="Wang X."/>
            <person name="Chiquet J."/>
            <person name="Belcram H."/>
            <person name="Tong C."/>
            <person name="Samans B."/>
            <person name="Correa M."/>
            <person name="Da Silva C."/>
            <person name="Just J."/>
            <person name="Falentin C."/>
            <person name="Koh C.S."/>
            <person name="Le Clainche I."/>
            <person name="Bernard M."/>
            <person name="Bento P."/>
            <person name="Noel B."/>
            <person name="Labadie K."/>
            <person name="Alberti A."/>
            <person name="Charles M."/>
            <person name="Arnaud D."/>
            <person name="Guo H."/>
            <person name="Daviaud C."/>
            <person name="Alamery S."/>
            <person name="Jabbari K."/>
            <person name="Zhao M."/>
            <person name="Edger P.P."/>
            <person name="Chelaifa H."/>
            <person name="Tack D."/>
            <person name="Lassalle G."/>
            <person name="Mestiri I."/>
            <person name="Schnel N."/>
            <person name="Le Paslier M.C."/>
            <person name="Fan G."/>
            <person name="Renault V."/>
            <person name="Bayer P.E."/>
            <person name="Golicz A.A."/>
            <person name="Manoli S."/>
            <person name="Lee T.H."/>
            <person name="Thi V.H."/>
            <person name="Chalabi S."/>
            <person name="Hu Q."/>
            <person name="Fan C."/>
            <person name="Tollenaere R."/>
            <person name="Lu Y."/>
            <person name="Battail C."/>
            <person name="Shen J."/>
            <person name="Sidebottom C.H."/>
            <person name="Wang X."/>
            <person name="Canaguier A."/>
            <person name="Chauveau A."/>
            <person name="Berard A."/>
            <person name="Deniot G."/>
            <person name="Guan M."/>
            <person name="Liu Z."/>
            <person name="Sun F."/>
            <person name="Lim Y.P."/>
            <person name="Lyons E."/>
            <person name="Town C.D."/>
            <person name="Bancroft I."/>
            <person name="Wang X."/>
            <person name="Meng J."/>
            <person name="Ma J."/>
            <person name="Pires J.C."/>
            <person name="King G.J."/>
            <person name="Brunel D."/>
            <person name="Delourme R."/>
            <person name="Renard M."/>
            <person name="Aury J.M."/>
            <person name="Adams K.L."/>
            <person name="Batley J."/>
            <person name="Snowdon R.J."/>
            <person name="Tost J."/>
            <person name="Edwards D."/>
            <person name="Zhou Y."/>
            <person name="Hua W."/>
            <person name="Sharpe A.G."/>
            <person name="Paterson A.H."/>
            <person name="Guan C."/>
            <person name="Wincker P."/>
        </authorList>
    </citation>
    <scope>NUCLEOTIDE SEQUENCE [LARGE SCALE GENOMIC DNA]</scope>
    <source>
        <strain evidence="5">cv. Darmor-bzh</strain>
    </source>
</reference>
<dbReference type="Gramene" id="CDY12572">
    <property type="protein sequence ID" value="CDY12572"/>
    <property type="gene ID" value="GSBRNA2T00061986001"/>
</dbReference>
<accession>A0A078FHY2</accession>
<gene>
    <name evidence="4" type="primary">BnaC06g00980D</name>
    <name evidence="3" type="ORF">DARMORV10_C06P01080.1</name>
    <name evidence="4" type="ORF">GSBRNA2T00061986001</name>
</gene>
<evidence type="ECO:0000313" key="3">
    <source>
        <dbReference type="EMBL" id="CAF2053833.1"/>
    </source>
</evidence>
<reference evidence="3" key="3">
    <citation type="submission" date="2021-01" db="EMBL/GenBank/DDBJ databases">
        <authorList>
            <consortium name="Genoscope - CEA"/>
            <person name="William W."/>
        </authorList>
    </citation>
    <scope>NUCLEOTIDE SEQUENCE</scope>
</reference>
<dbReference type="AlphaFoldDB" id="A0A078FHY2"/>
<dbReference type="PaxDb" id="3708-A0A078FHY2"/>
<protein>
    <submittedName>
        <fullName evidence="3">(rape) hypothetical protein</fullName>
    </submittedName>
    <submittedName>
        <fullName evidence="4">BnaC06g00980D protein</fullName>
    </submittedName>
</protein>
<proteinExistence type="predicted"/>
<dbReference type="EMBL" id="LK032024">
    <property type="protein sequence ID" value="CDY12572.1"/>
    <property type="molecule type" value="Genomic_DNA"/>
</dbReference>
<dbReference type="PANTHER" id="PTHR45786">
    <property type="entry name" value="DNA BINDING PROTEIN-LIKE"/>
    <property type="match status" value="1"/>
</dbReference>
<name>A0A078FHY2_BRANA</name>
<keyword evidence="5" id="KW-1185">Reference proteome</keyword>
<evidence type="ECO:0000313" key="4">
    <source>
        <dbReference type="EMBL" id="CDY12572.1"/>
    </source>
</evidence>
<feature type="region of interest" description="Disordered" evidence="1">
    <location>
        <begin position="1"/>
        <end position="27"/>
    </location>
</feature>
<evidence type="ECO:0000256" key="1">
    <source>
        <dbReference type="SAM" id="MobiDB-lite"/>
    </source>
</evidence>
<sequence>MNQKSLRSDSFDSIQQSENDGKTDMSEQGSRYLLPATFVGGPRYMKNMYLDAMAICKYFGFPDLFITFTCNPKWPEITRYVQPRKLSPDDRPEIPCRIFKCKLDSIMSDLTEKSYLERQSHRCTQLSFRNVVSHMLIFSSSCILTINFLNPKTLTRLSQQKYQTRKRNQSCLMW</sequence>
<evidence type="ECO:0000259" key="2">
    <source>
        <dbReference type="Pfam" id="PF14214"/>
    </source>
</evidence>
<dbReference type="OMA" id="YLERQSH"/>